<evidence type="ECO:0000313" key="10">
    <source>
        <dbReference type="Proteomes" id="UP000094801"/>
    </source>
</evidence>
<comment type="pathway">
    <text evidence="1">Cofactor biosynthesis; tetrahydrofolate biosynthesis; 5,6,7,8-tetrahydrofolate from 7,8-dihydrofolate: step 1/1.</text>
</comment>
<dbReference type="GO" id="GO:0046654">
    <property type="term" value="P:tetrahydrofolate biosynthetic process"/>
    <property type="evidence" value="ECO:0007669"/>
    <property type="project" value="UniProtKB-UniPathway"/>
</dbReference>
<dbReference type="GO" id="GO:0050661">
    <property type="term" value="F:NADP binding"/>
    <property type="evidence" value="ECO:0007669"/>
    <property type="project" value="InterPro"/>
</dbReference>
<evidence type="ECO:0000256" key="6">
    <source>
        <dbReference type="ARBA" id="ARBA00023002"/>
    </source>
</evidence>
<dbReference type="OrthoDB" id="414698at2759"/>
<name>A0A1E4T4R8_9ASCO</name>
<evidence type="ECO:0000256" key="4">
    <source>
        <dbReference type="ARBA" id="ARBA00022563"/>
    </source>
</evidence>
<keyword evidence="10" id="KW-1185">Reference proteome</keyword>
<evidence type="ECO:0000256" key="7">
    <source>
        <dbReference type="RuleBase" id="RU004474"/>
    </source>
</evidence>
<protein>
    <recommendedName>
        <fullName evidence="3">Dihydrofolate reductase</fullName>
        <ecNumber evidence="2">1.5.1.3</ecNumber>
    </recommendedName>
</protein>
<evidence type="ECO:0000256" key="5">
    <source>
        <dbReference type="ARBA" id="ARBA00022857"/>
    </source>
</evidence>
<dbReference type="PRINTS" id="PR00070">
    <property type="entry name" value="DHFR"/>
</dbReference>
<dbReference type="CDD" id="cd00209">
    <property type="entry name" value="DHFR"/>
    <property type="match status" value="1"/>
</dbReference>
<dbReference type="InterPro" id="IPR001796">
    <property type="entry name" value="DHFR_dom"/>
</dbReference>
<gene>
    <name evidence="9" type="ORF">CANARDRAFT_6317</name>
</gene>
<evidence type="ECO:0000256" key="1">
    <source>
        <dbReference type="ARBA" id="ARBA00004903"/>
    </source>
</evidence>
<comment type="similarity">
    <text evidence="7">Belongs to the dihydrofolate reductase family.</text>
</comment>
<dbReference type="Gene3D" id="3.40.430.10">
    <property type="entry name" value="Dihydrofolate Reductase, subunit A"/>
    <property type="match status" value="1"/>
</dbReference>
<dbReference type="PANTHER" id="PTHR48069">
    <property type="entry name" value="DIHYDROFOLATE REDUCTASE"/>
    <property type="match status" value="1"/>
</dbReference>
<dbReference type="AlphaFoldDB" id="A0A1E4T4R8"/>
<dbReference type="SUPFAM" id="SSF53597">
    <property type="entry name" value="Dihydrofolate reductase-like"/>
    <property type="match status" value="1"/>
</dbReference>
<dbReference type="InterPro" id="IPR012259">
    <property type="entry name" value="DHFR"/>
</dbReference>
<reference evidence="10" key="1">
    <citation type="submission" date="2016-04" db="EMBL/GenBank/DDBJ databases">
        <title>Comparative genomics of biotechnologically important yeasts.</title>
        <authorList>
            <consortium name="DOE Joint Genome Institute"/>
            <person name="Riley R."/>
            <person name="Haridas S."/>
            <person name="Wolfe K.H."/>
            <person name="Lopes M.R."/>
            <person name="Hittinger C.T."/>
            <person name="Goker M."/>
            <person name="Salamov A."/>
            <person name="Wisecaver J."/>
            <person name="Long T.M."/>
            <person name="Aerts A.L."/>
            <person name="Barry K."/>
            <person name="Choi C."/>
            <person name="Clum A."/>
            <person name="Coughlan A.Y."/>
            <person name="Deshpande S."/>
            <person name="Douglass A.P."/>
            <person name="Hanson S.J."/>
            <person name="Klenk H.-P."/>
            <person name="Labutti K."/>
            <person name="Lapidus A."/>
            <person name="Lindquist E."/>
            <person name="Lipzen A."/>
            <person name="Meier-Kolthoff J.P."/>
            <person name="Ohm R.A."/>
            <person name="Otillar R.P."/>
            <person name="Pangilinan J."/>
            <person name="Peng Y."/>
            <person name="Rokas A."/>
            <person name="Rosa C.A."/>
            <person name="Scheuner C."/>
            <person name="Sibirny A.A."/>
            <person name="Slot J.C."/>
            <person name="Stielow J.B."/>
            <person name="Sun H."/>
            <person name="Kurtzman C.P."/>
            <person name="Blackwell M."/>
            <person name="Grigoriev I.V."/>
            <person name="Jeffries T.W."/>
        </authorList>
    </citation>
    <scope>NUCLEOTIDE SEQUENCE [LARGE SCALE GENOMIC DNA]</scope>
    <source>
        <strain evidence="10">NRRL YB-2248</strain>
    </source>
</reference>
<organism evidence="9 10">
    <name type="scientific">[Candida] arabinofermentans NRRL YB-2248</name>
    <dbReference type="NCBI Taxonomy" id="983967"/>
    <lineage>
        <taxon>Eukaryota</taxon>
        <taxon>Fungi</taxon>
        <taxon>Dikarya</taxon>
        <taxon>Ascomycota</taxon>
        <taxon>Saccharomycotina</taxon>
        <taxon>Pichiomycetes</taxon>
        <taxon>Pichiales</taxon>
        <taxon>Pichiaceae</taxon>
        <taxon>Ogataea</taxon>
        <taxon>Ogataea/Candida clade</taxon>
    </lineage>
</organism>
<keyword evidence="6" id="KW-0560">Oxidoreductase</keyword>
<keyword evidence="5" id="KW-0521">NADP</keyword>
<dbReference type="PANTHER" id="PTHR48069:SF3">
    <property type="entry name" value="DIHYDROFOLATE REDUCTASE"/>
    <property type="match status" value="1"/>
</dbReference>
<evidence type="ECO:0000259" key="8">
    <source>
        <dbReference type="PROSITE" id="PS51330"/>
    </source>
</evidence>
<dbReference type="Pfam" id="PF00186">
    <property type="entry name" value="DHFR_1"/>
    <property type="match status" value="1"/>
</dbReference>
<dbReference type="Proteomes" id="UP000094801">
    <property type="component" value="Unassembled WGS sequence"/>
</dbReference>
<keyword evidence="4" id="KW-0554">One-carbon metabolism</keyword>
<dbReference type="PROSITE" id="PS00075">
    <property type="entry name" value="DHFR_1"/>
    <property type="match status" value="1"/>
</dbReference>
<dbReference type="EC" id="1.5.1.3" evidence="2"/>
<evidence type="ECO:0000256" key="2">
    <source>
        <dbReference type="ARBA" id="ARBA00012856"/>
    </source>
</evidence>
<dbReference type="GO" id="GO:0006730">
    <property type="term" value="P:one-carbon metabolic process"/>
    <property type="evidence" value="ECO:0007669"/>
    <property type="project" value="UniProtKB-KW"/>
</dbReference>
<proteinExistence type="inferred from homology"/>
<dbReference type="InterPro" id="IPR024072">
    <property type="entry name" value="DHFR-like_dom_sf"/>
</dbReference>
<dbReference type="GO" id="GO:0004146">
    <property type="term" value="F:dihydrofolate reductase activity"/>
    <property type="evidence" value="ECO:0007669"/>
    <property type="project" value="UniProtKB-EC"/>
</dbReference>
<dbReference type="GO" id="GO:0046655">
    <property type="term" value="P:folic acid metabolic process"/>
    <property type="evidence" value="ECO:0007669"/>
    <property type="project" value="TreeGrafter"/>
</dbReference>
<dbReference type="PROSITE" id="PS51330">
    <property type="entry name" value="DHFR_2"/>
    <property type="match status" value="1"/>
</dbReference>
<accession>A0A1E4T4R8</accession>
<feature type="domain" description="DHFR" evidence="8">
    <location>
        <begin position="13"/>
        <end position="215"/>
    </location>
</feature>
<dbReference type="EMBL" id="KV453849">
    <property type="protein sequence ID" value="ODV86744.1"/>
    <property type="molecule type" value="Genomic_DNA"/>
</dbReference>
<dbReference type="GO" id="GO:0005739">
    <property type="term" value="C:mitochondrion"/>
    <property type="evidence" value="ECO:0007669"/>
    <property type="project" value="TreeGrafter"/>
</dbReference>
<evidence type="ECO:0000256" key="3">
    <source>
        <dbReference type="ARBA" id="ARBA00018886"/>
    </source>
</evidence>
<sequence>MTTSTAAAVSAPKVSIIVAALLPRYGIGMKGKLPWALKQEMNYFRRLTTQSSESNKQNVVIMGRKTWESIPAKFRPLKGRLNIILTRNLAKTQAEYETELNTYSNGLKLTDSLSSALDSIDATKFNEIFIIGGAEIYNHLLANDSDKIDRIFLTEITHDDSLPMDVFIKIDPAIWEKKDISVLHNYLKTKSLHEEFELLGNEEKGFKFDYTLWEKK</sequence>
<dbReference type="UniPathway" id="UPA00077">
    <property type="reaction ID" value="UER00158"/>
</dbReference>
<dbReference type="InterPro" id="IPR017925">
    <property type="entry name" value="DHFR_CS"/>
</dbReference>
<dbReference type="GO" id="GO:0046452">
    <property type="term" value="P:dihydrofolate metabolic process"/>
    <property type="evidence" value="ECO:0007669"/>
    <property type="project" value="TreeGrafter"/>
</dbReference>
<evidence type="ECO:0000313" key="9">
    <source>
        <dbReference type="EMBL" id="ODV86744.1"/>
    </source>
</evidence>
<dbReference type="STRING" id="983967.A0A1E4T4R8"/>